<keyword evidence="3" id="KW-1185">Reference proteome</keyword>
<organism evidence="2 3">
    <name type="scientific">Ceratodon purpureus</name>
    <name type="common">Fire moss</name>
    <name type="synonym">Dicranum purpureum</name>
    <dbReference type="NCBI Taxonomy" id="3225"/>
    <lineage>
        <taxon>Eukaryota</taxon>
        <taxon>Viridiplantae</taxon>
        <taxon>Streptophyta</taxon>
        <taxon>Embryophyta</taxon>
        <taxon>Bryophyta</taxon>
        <taxon>Bryophytina</taxon>
        <taxon>Bryopsida</taxon>
        <taxon>Dicranidae</taxon>
        <taxon>Pseudoditrichales</taxon>
        <taxon>Ditrichaceae</taxon>
        <taxon>Ceratodon</taxon>
    </lineage>
</organism>
<evidence type="ECO:0000313" key="2">
    <source>
        <dbReference type="EMBL" id="KAG0565385.1"/>
    </source>
</evidence>
<proteinExistence type="predicted"/>
<protein>
    <recommendedName>
        <fullName evidence="4">Secreted protein</fullName>
    </recommendedName>
</protein>
<dbReference type="EMBL" id="CM026429">
    <property type="protein sequence ID" value="KAG0565385.1"/>
    <property type="molecule type" value="Genomic_DNA"/>
</dbReference>
<evidence type="ECO:0000313" key="3">
    <source>
        <dbReference type="Proteomes" id="UP000822688"/>
    </source>
</evidence>
<dbReference type="AlphaFoldDB" id="A0A8T0H3P6"/>
<reference evidence="2" key="1">
    <citation type="submission" date="2020-06" db="EMBL/GenBank/DDBJ databases">
        <title>WGS assembly of Ceratodon purpureus strain R40.</title>
        <authorList>
            <person name="Carey S.B."/>
            <person name="Jenkins J."/>
            <person name="Shu S."/>
            <person name="Lovell J.T."/>
            <person name="Sreedasyam A."/>
            <person name="Maumus F."/>
            <person name="Tiley G.P."/>
            <person name="Fernandez-Pozo N."/>
            <person name="Barry K."/>
            <person name="Chen C."/>
            <person name="Wang M."/>
            <person name="Lipzen A."/>
            <person name="Daum C."/>
            <person name="Saski C.A."/>
            <person name="Payton A.C."/>
            <person name="Mcbreen J.C."/>
            <person name="Conrad R.E."/>
            <person name="Kollar L.M."/>
            <person name="Olsson S."/>
            <person name="Huttunen S."/>
            <person name="Landis J.B."/>
            <person name="Wickett N.J."/>
            <person name="Johnson M.G."/>
            <person name="Rensing S.A."/>
            <person name="Grimwood J."/>
            <person name="Schmutz J."/>
            <person name="Mcdaniel S.F."/>
        </authorList>
    </citation>
    <scope>NUCLEOTIDE SEQUENCE</scope>
    <source>
        <strain evidence="2">R40</strain>
    </source>
</reference>
<feature type="signal peptide" evidence="1">
    <location>
        <begin position="1"/>
        <end position="24"/>
    </location>
</feature>
<keyword evidence="1" id="KW-0732">Signal</keyword>
<evidence type="ECO:0000256" key="1">
    <source>
        <dbReference type="SAM" id="SignalP"/>
    </source>
</evidence>
<name>A0A8T0H3P6_CERPU</name>
<sequence>MKSFFRFSALILDAILENVEMAWGLGFGLRPTLMNALSRDCWQMCRVHDRFWSVCVGSHRSD</sequence>
<dbReference type="Proteomes" id="UP000822688">
    <property type="component" value="Chromosome 8"/>
</dbReference>
<comment type="caution">
    <text evidence="2">The sequence shown here is derived from an EMBL/GenBank/DDBJ whole genome shotgun (WGS) entry which is preliminary data.</text>
</comment>
<evidence type="ECO:0008006" key="4">
    <source>
        <dbReference type="Google" id="ProtNLM"/>
    </source>
</evidence>
<accession>A0A8T0H3P6</accession>
<feature type="chain" id="PRO_5035835507" description="Secreted protein" evidence="1">
    <location>
        <begin position="25"/>
        <end position="62"/>
    </location>
</feature>
<gene>
    <name evidence="2" type="ORF">KC19_8G186200</name>
</gene>